<proteinExistence type="predicted"/>
<protein>
    <submittedName>
        <fullName evidence="4">Fimbrial protein</fullName>
    </submittedName>
</protein>
<dbReference type="RefSeq" id="WP_231461272.1">
    <property type="nucleotide sequence ID" value="NZ_JAJOHW010000026.1"/>
</dbReference>
<dbReference type="Proteomes" id="UP001595999">
    <property type="component" value="Unassembled WGS sequence"/>
</dbReference>
<comment type="caution">
    <text evidence="4">The sequence shown here is derived from an EMBL/GenBank/DDBJ whole genome shotgun (WGS) entry which is preliminary data.</text>
</comment>
<dbReference type="PANTHER" id="PTHR33420:SF3">
    <property type="entry name" value="FIMBRIAL SUBUNIT ELFA"/>
    <property type="match status" value="1"/>
</dbReference>
<evidence type="ECO:0000313" key="4">
    <source>
        <dbReference type="EMBL" id="MFC4490743.1"/>
    </source>
</evidence>
<dbReference type="InterPro" id="IPR050263">
    <property type="entry name" value="Bact_Fimbrial_Adh_Pro"/>
</dbReference>
<dbReference type="Gene3D" id="2.60.40.1090">
    <property type="entry name" value="Fimbrial-type adhesion domain"/>
    <property type="match status" value="1"/>
</dbReference>
<dbReference type="PANTHER" id="PTHR33420">
    <property type="entry name" value="FIMBRIAL SUBUNIT ELFA-RELATED"/>
    <property type="match status" value="1"/>
</dbReference>
<evidence type="ECO:0000256" key="2">
    <source>
        <dbReference type="SAM" id="SignalP"/>
    </source>
</evidence>
<dbReference type="EMBL" id="JBHSEK010000008">
    <property type="protein sequence ID" value="MFC4490743.1"/>
    <property type="molecule type" value="Genomic_DNA"/>
</dbReference>
<evidence type="ECO:0000259" key="3">
    <source>
        <dbReference type="Pfam" id="PF00419"/>
    </source>
</evidence>
<dbReference type="Pfam" id="PF00419">
    <property type="entry name" value="Fimbrial"/>
    <property type="match status" value="1"/>
</dbReference>
<sequence length="198" mass="20226">MKTLNSKKGYLVLALLTAFGASVVNPVFAAKSELAGQIDFTGKVVADTCRLSSSNGDATSIKVDMGTVSIEDIGTVTSPKFTGSGSKQVDFNITCRDKAQVTMTLAGKTPEVNAAGNILRVNNGSTSANFAKGVGIALYDKAGSTTALNLTSANLLKEDASGAAGEVRRVSFAAAYVADGTPTAGIANASLPFTLTYE</sequence>
<feature type="signal peptide" evidence="2">
    <location>
        <begin position="1"/>
        <end position="29"/>
    </location>
</feature>
<dbReference type="InterPro" id="IPR036937">
    <property type="entry name" value="Adhesion_dom_fimbrial_sf"/>
</dbReference>
<dbReference type="InterPro" id="IPR008966">
    <property type="entry name" value="Adhesion_dom_sf"/>
</dbReference>
<dbReference type="SUPFAM" id="SSF49401">
    <property type="entry name" value="Bacterial adhesins"/>
    <property type="match status" value="1"/>
</dbReference>
<feature type="domain" description="Fimbrial-type adhesion" evidence="3">
    <location>
        <begin position="38"/>
        <end position="197"/>
    </location>
</feature>
<name>A0ABV8ZWY4_9NEIS</name>
<dbReference type="InterPro" id="IPR000259">
    <property type="entry name" value="Adhesion_dom_fimbrial"/>
</dbReference>
<keyword evidence="1 2" id="KW-0732">Signal</keyword>
<accession>A0ABV8ZWY4</accession>
<feature type="chain" id="PRO_5047264256" evidence="2">
    <location>
        <begin position="30"/>
        <end position="198"/>
    </location>
</feature>
<evidence type="ECO:0000313" key="5">
    <source>
        <dbReference type="Proteomes" id="UP001595999"/>
    </source>
</evidence>
<evidence type="ECO:0000256" key="1">
    <source>
        <dbReference type="ARBA" id="ARBA00022729"/>
    </source>
</evidence>
<gene>
    <name evidence="4" type="ORF">ACFO0R_14085</name>
</gene>
<organism evidence="4 5">
    <name type="scientific">Chromobacterium aquaticum</name>
    <dbReference type="NCBI Taxonomy" id="467180"/>
    <lineage>
        <taxon>Bacteria</taxon>
        <taxon>Pseudomonadati</taxon>
        <taxon>Pseudomonadota</taxon>
        <taxon>Betaproteobacteria</taxon>
        <taxon>Neisseriales</taxon>
        <taxon>Chromobacteriaceae</taxon>
        <taxon>Chromobacterium</taxon>
    </lineage>
</organism>
<reference evidence="5" key="1">
    <citation type="journal article" date="2019" name="Int. J. Syst. Evol. Microbiol.">
        <title>The Global Catalogue of Microorganisms (GCM) 10K type strain sequencing project: providing services to taxonomists for standard genome sequencing and annotation.</title>
        <authorList>
            <consortium name="The Broad Institute Genomics Platform"/>
            <consortium name="The Broad Institute Genome Sequencing Center for Infectious Disease"/>
            <person name="Wu L."/>
            <person name="Ma J."/>
        </authorList>
    </citation>
    <scope>NUCLEOTIDE SEQUENCE [LARGE SCALE GENOMIC DNA]</scope>
    <source>
        <strain evidence="5">CGMCC 4.7608</strain>
    </source>
</reference>
<keyword evidence="5" id="KW-1185">Reference proteome</keyword>